<feature type="compositionally biased region" description="Basic and acidic residues" evidence="1">
    <location>
        <begin position="541"/>
        <end position="550"/>
    </location>
</feature>
<keyword evidence="4" id="KW-1185">Reference proteome</keyword>
<feature type="compositionally biased region" description="Acidic residues" evidence="1">
    <location>
        <begin position="551"/>
        <end position="562"/>
    </location>
</feature>
<organism evidence="3 4">
    <name type="scientific">Bonamia ostreae</name>
    <dbReference type="NCBI Taxonomy" id="126728"/>
    <lineage>
        <taxon>Eukaryota</taxon>
        <taxon>Sar</taxon>
        <taxon>Rhizaria</taxon>
        <taxon>Endomyxa</taxon>
        <taxon>Ascetosporea</taxon>
        <taxon>Haplosporida</taxon>
        <taxon>Bonamia</taxon>
    </lineage>
</organism>
<name>A0ABV2AKL6_9EUKA</name>
<evidence type="ECO:0000313" key="4">
    <source>
        <dbReference type="Proteomes" id="UP001439008"/>
    </source>
</evidence>
<feature type="region of interest" description="Disordered" evidence="1">
    <location>
        <begin position="83"/>
        <end position="105"/>
    </location>
</feature>
<dbReference type="Proteomes" id="UP001439008">
    <property type="component" value="Unassembled WGS sequence"/>
</dbReference>
<feature type="non-terminal residue" evidence="3">
    <location>
        <position position="618"/>
    </location>
</feature>
<comment type="caution">
    <text evidence="3">The sequence shown here is derived from an EMBL/GenBank/DDBJ whole genome shotgun (WGS) entry which is preliminary data.</text>
</comment>
<gene>
    <name evidence="3" type="primary">GPATCH1</name>
    <name evidence="3" type="ORF">MHBO_001897</name>
</gene>
<sequence length="618" mass="71563">MSNLKRKLDSEEKLDLTIDRIGTPFRSLTIDINRPKDNFGPNKKPKQVLSSIESQGRRRFHGAFTGGFSAGYFNTVGSEQGFTPSEYKSTRENKSSNKKFRPQDFMDDEDINLLTQLGDIQNQKNQKANDPKNKFLDLLFESKNTSKGVELLTKMGWKEGSGIGPRRRRKNFDKYSSKFSLPASDIEVYKFESKVDDCGFGHKPNLTGNRNSAKFGANRSKIDLSSRNNLTSAYGISVLEENEAQDDIYGTEKLDDYNIEIQDKSSDENSDKIFLNKKDENSKNDFNYTKKNGDHFYGFVLEKKLFLKNRHIDRIQVPKWFKGIHKFDLPGMKLTKDLLKFSIKLPKRKNTAKNKNMNAKKRAKILGEVKIPVRKIPVSLQNAFTVGTVLKAEINGYSEGINHRKIKLEPFEKMKKKFSDDINKQKRFHYFINEILMFEAIKITRFGSNKNDDPKEGEKEEFLKIFEKFEEQNKNHQYFAKRRKIKNSRELATKKITRTSENWRPERLLCKRFDVPDPYKEFIKKMGIDDNIKIDLGDNNVKRNDKKITDSDSDSETSDQSENDGKPATEMLKAIFEASDSELIESEDSSEENESQNILKLNRINKTEVTKLIPIIKR</sequence>
<evidence type="ECO:0000256" key="1">
    <source>
        <dbReference type="SAM" id="MobiDB-lite"/>
    </source>
</evidence>
<dbReference type="PANTHER" id="PTHR13384:SF19">
    <property type="entry name" value="G PATCH DOMAIN-CONTAINING PROTEIN 1"/>
    <property type="match status" value="1"/>
</dbReference>
<feature type="region of interest" description="Disordered" evidence="1">
    <location>
        <begin position="541"/>
        <end position="570"/>
    </location>
</feature>
<accession>A0ABV2AKL6</accession>
<feature type="domain" description="G-patch" evidence="2">
    <location>
        <begin position="144"/>
        <end position="164"/>
    </location>
</feature>
<dbReference type="EMBL" id="JBDODL010000549">
    <property type="protein sequence ID" value="MES1920203.1"/>
    <property type="molecule type" value="Genomic_DNA"/>
</dbReference>
<reference evidence="3 4" key="1">
    <citation type="journal article" date="2024" name="BMC Biol.">
        <title>Comparative genomics of Ascetosporea gives new insight into the evolutionary basis for animal parasitism in Rhizaria.</title>
        <authorList>
            <person name="Hiltunen Thoren M."/>
            <person name="Onut-Brannstrom I."/>
            <person name="Alfjorden A."/>
            <person name="Peckova H."/>
            <person name="Swords F."/>
            <person name="Hooper C."/>
            <person name="Holzer A.S."/>
            <person name="Bass D."/>
            <person name="Burki F."/>
        </authorList>
    </citation>
    <scope>NUCLEOTIDE SEQUENCE [LARGE SCALE GENOMIC DNA]</scope>
    <source>
        <strain evidence="3">20-A016</strain>
    </source>
</reference>
<proteinExistence type="predicted"/>
<dbReference type="PROSITE" id="PS50174">
    <property type="entry name" value="G_PATCH"/>
    <property type="match status" value="1"/>
</dbReference>
<evidence type="ECO:0000259" key="2">
    <source>
        <dbReference type="PROSITE" id="PS50174"/>
    </source>
</evidence>
<dbReference type="InterPro" id="IPR000467">
    <property type="entry name" value="G_patch_dom"/>
</dbReference>
<protein>
    <submittedName>
        <fullName evidence="3">G patch domain-containing protein 1</fullName>
    </submittedName>
</protein>
<dbReference type="PANTHER" id="PTHR13384">
    <property type="entry name" value="G PATCH DOMAIN-CONTAINING PROTEIN 1"/>
    <property type="match status" value="1"/>
</dbReference>
<evidence type="ECO:0000313" key="3">
    <source>
        <dbReference type="EMBL" id="MES1920203.1"/>
    </source>
</evidence>
<dbReference type="InterPro" id="IPR011666">
    <property type="entry name" value="DUF1604"/>
</dbReference>
<dbReference type="Pfam" id="PF07713">
    <property type="entry name" value="DUF1604"/>
    <property type="match status" value="1"/>
</dbReference>
<dbReference type="Pfam" id="PF01585">
    <property type="entry name" value="G-patch"/>
    <property type="match status" value="1"/>
</dbReference>